<feature type="compositionally biased region" description="Basic and acidic residues" evidence="1">
    <location>
        <begin position="82"/>
        <end position="93"/>
    </location>
</feature>
<feature type="region of interest" description="Disordered" evidence="1">
    <location>
        <begin position="70"/>
        <end position="107"/>
    </location>
</feature>
<protein>
    <submittedName>
        <fullName evidence="2">Uncharacterized protein</fullName>
    </submittedName>
</protein>
<evidence type="ECO:0000313" key="3">
    <source>
        <dbReference type="Proteomes" id="UP001066276"/>
    </source>
</evidence>
<dbReference type="Proteomes" id="UP001066276">
    <property type="component" value="Chromosome 8"/>
</dbReference>
<evidence type="ECO:0000313" key="2">
    <source>
        <dbReference type="EMBL" id="KAJ1113401.1"/>
    </source>
</evidence>
<name>A0AAV7NBQ9_PLEWA</name>
<dbReference type="AlphaFoldDB" id="A0AAV7NBQ9"/>
<evidence type="ECO:0000256" key="1">
    <source>
        <dbReference type="SAM" id="MobiDB-lite"/>
    </source>
</evidence>
<accession>A0AAV7NBQ9</accession>
<proteinExistence type="predicted"/>
<sequence length="133" mass="13982">MVGEVAAVPVEVGCTDGAATTGELPSGDKSVSLFGDPVADVKLPSPSVPLVKSESVVWPSMAMWDAAPSCSGATVPLPDDADVQKDRESRKESFSAWHTATVGGQDKRSSPLHYAVILPSAHAIPGKWPTWQW</sequence>
<comment type="caution">
    <text evidence="2">The sequence shown here is derived from an EMBL/GenBank/DDBJ whole genome shotgun (WGS) entry which is preliminary data.</text>
</comment>
<reference evidence="2" key="1">
    <citation type="journal article" date="2022" name="bioRxiv">
        <title>Sequencing and chromosome-scale assembly of the giantPleurodeles waltlgenome.</title>
        <authorList>
            <person name="Brown T."/>
            <person name="Elewa A."/>
            <person name="Iarovenko S."/>
            <person name="Subramanian E."/>
            <person name="Araus A.J."/>
            <person name="Petzold A."/>
            <person name="Susuki M."/>
            <person name="Suzuki K.-i.T."/>
            <person name="Hayashi T."/>
            <person name="Toyoda A."/>
            <person name="Oliveira C."/>
            <person name="Osipova E."/>
            <person name="Leigh N.D."/>
            <person name="Simon A."/>
            <person name="Yun M.H."/>
        </authorList>
    </citation>
    <scope>NUCLEOTIDE SEQUENCE</scope>
    <source>
        <strain evidence="2">20211129_DDA</strain>
        <tissue evidence="2">Liver</tissue>
    </source>
</reference>
<gene>
    <name evidence="2" type="ORF">NDU88_001647</name>
</gene>
<keyword evidence="3" id="KW-1185">Reference proteome</keyword>
<organism evidence="2 3">
    <name type="scientific">Pleurodeles waltl</name>
    <name type="common">Iberian ribbed newt</name>
    <dbReference type="NCBI Taxonomy" id="8319"/>
    <lineage>
        <taxon>Eukaryota</taxon>
        <taxon>Metazoa</taxon>
        <taxon>Chordata</taxon>
        <taxon>Craniata</taxon>
        <taxon>Vertebrata</taxon>
        <taxon>Euteleostomi</taxon>
        <taxon>Amphibia</taxon>
        <taxon>Batrachia</taxon>
        <taxon>Caudata</taxon>
        <taxon>Salamandroidea</taxon>
        <taxon>Salamandridae</taxon>
        <taxon>Pleurodelinae</taxon>
        <taxon>Pleurodeles</taxon>
    </lineage>
</organism>
<dbReference type="EMBL" id="JANPWB010000012">
    <property type="protein sequence ID" value="KAJ1113401.1"/>
    <property type="molecule type" value="Genomic_DNA"/>
</dbReference>